<keyword evidence="7 9" id="KW-0456">Lyase</keyword>
<evidence type="ECO:0000256" key="8">
    <source>
        <dbReference type="ARBA" id="ARBA00048348"/>
    </source>
</evidence>
<accession>A0A8S1IVT9</accession>
<evidence type="ECO:0000256" key="3">
    <source>
        <dbReference type="ARBA" id="ARBA00010718"/>
    </source>
</evidence>
<dbReference type="InterPro" id="IPR036398">
    <property type="entry name" value="CA_dom_sf"/>
</dbReference>
<dbReference type="SUPFAM" id="SSF51069">
    <property type="entry name" value="Carbonic anhydrase"/>
    <property type="match status" value="1"/>
</dbReference>
<sequence>MWARAAASLWLALMAIGAATGSQFTYDNGGEDWPDTFPHCGGFSQSPINIDTENVVQICGDDNMRFNDDDVATIRFRRWGTAEGEGENKGQNFEAVLSDPTTKIKMPCVGGHVYGIVQVDDKKNDDDVDYVDATPLQFHFHTPSENTIDGKHFPLEVHLVASIDPDDADCGYAEDGSKISCLVVFATLFDYDEFKNDFVAHIFDEDVSLGIEGIDQETYGNWAVTDVNGTTIHGDAVKKHLGTLSLSDMVPNSMDFYYWDGSLTTPPCDEIVTWIVFQEIQGVTPDQIQQLTTNFGENNRYCLFQSEAGDVCQCVGNLANNRPTRDLGTRIVYSSIPKDCDDSSSSDDSDYMAEEEFIARTRL</sequence>
<evidence type="ECO:0000256" key="6">
    <source>
        <dbReference type="ARBA" id="ARBA00022833"/>
    </source>
</evidence>
<protein>
    <recommendedName>
        <fullName evidence="4 9">Carbonic anhydrase</fullName>
        <ecNumber evidence="4 9">4.2.1.1</ecNumber>
    </recommendedName>
</protein>
<dbReference type="InterPro" id="IPR023561">
    <property type="entry name" value="Carbonic_anhydrase_a-class"/>
</dbReference>
<dbReference type="PROSITE" id="PS51144">
    <property type="entry name" value="ALPHA_CA_2"/>
    <property type="match status" value="1"/>
</dbReference>
<dbReference type="GO" id="GO:0008270">
    <property type="term" value="F:zinc ion binding"/>
    <property type="evidence" value="ECO:0007669"/>
    <property type="project" value="UniProtKB-UniRule"/>
</dbReference>
<feature type="signal peptide" evidence="9">
    <location>
        <begin position="1"/>
        <end position="21"/>
    </location>
</feature>
<evidence type="ECO:0000256" key="1">
    <source>
        <dbReference type="ARBA" id="ARBA00001947"/>
    </source>
</evidence>
<proteinExistence type="inferred from homology"/>
<dbReference type="EMBL" id="CAJHUC010000742">
    <property type="protein sequence ID" value="CAD7698020.1"/>
    <property type="molecule type" value="Genomic_DNA"/>
</dbReference>
<comment type="similarity">
    <text evidence="3 9">Belongs to the alpha-carbonic anhydrase family.</text>
</comment>
<dbReference type="InterPro" id="IPR001148">
    <property type="entry name" value="CA_dom"/>
</dbReference>
<dbReference type="PANTHER" id="PTHR18952">
    <property type="entry name" value="CARBONIC ANHYDRASE"/>
    <property type="match status" value="1"/>
</dbReference>
<dbReference type="Pfam" id="PF00194">
    <property type="entry name" value="Carb_anhydrase"/>
    <property type="match status" value="1"/>
</dbReference>
<dbReference type="InterPro" id="IPR018338">
    <property type="entry name" value="Carbonic_anhydrase_a-class_CS"/>
</dbReference>
<dbReference type="PANTHER" id="PTHR18952:SF265">
    <property type="entry name" value="CARBONIC ANHYDRASE"/>
    <property type="match status" value="1"/>
</dbReference>
<keyword evidence="9" id="KW-0732">Signal</keyword>
<feature type="domain" description="Alpha-carbonic anhydrase" evidence="10">
    <location>
        <begin position="22"/>
        <end position="336"/>
    </location>
</feature>
<keyword evidence="6 9" id="KW-0862">Zinc</keyword>
<comment type="cofactor">
    <cofactor evidence="1 9">
        <name>Zn(2+)</name>
        <dbReference type="ChEBI" id="CHEBI:29105"/>
    </cofactor>
</comment>
<dbReference type="Gene3D" id="3.10.200.10">
    <property type="entry name" value="Alpha carbonic anhydrase"/>
    <property type="match status" value="1"/>
</dbReference>
<dbReference type="Proteomes" id="UP000708148">
    <property type="component" value="Unassembled WGS sequence"/>
</dbReference>
<keyword evidence="5 9" id="KW-0479">Metal-binding</keyword>
<evidence type="ECO:0000256" key="4">
    <source>
        <dbReference type="ARBA" id="ARBA00012925"/>
    </source>
</evidence>
<dbReference type="SMART" id="SM01057">
    <property type="entry name" value="Carb_anhydrase"/>
    <property type="match status" value="1"/>
</dbReference>
<name>A0A8S1IVT9_9CHLO</name>
<evidence type="ECO:0000259" key="10">
    <source>
        <dbReference type="PROSITE" id="PS51144"/>
    </source>
</evidence>
<evidence type="ECO:0000313" key="11">
    <source>
        <dbReference type="EMBL" id="CAD7698020.1"/>
    </source>
</evidence>
<comment type="function">
    <text evidence="2 9">Reversible hydration of carbon dioxide.</text>
</comment>
<evidence type="ECO:0000256" key="5">
    <source>
        <dbReference type="ARBA" id="ARBA00022723"/>
    </source>
</evidence>
<evidence type="ECO:0000256" key="7">
    <source>
        <dbReference type="ARBA" id="ARBA00023239"/>
    </source>
</evidence>
<evidence type="ECO:0000256" key="9">
    <source>
        <dbReference type="RuleBase" id="RU367011"/>
    </source>
</evidence>
<reference evidence="11" key="1">
    <citation type="submission" date="2020-12" db="EMBL/GenBank/DDBJ databases">
        <authorList>
            <person name="Iha C."/>
        </authorList>
    </citation>
    <scope>NUCLEOTIDE SEQUENCE</scope>
</reference>
<dbReference type="CDD" id="cd03124">
    <property type="entry name" value="alpha_CA_prokaryotic_like"/>
    <property type="match status" value="1"/>
</dbReference>
<dbReference type="GO" id="GO:0004089">
    <property type="term" value="F:carbonate dehydratase activity"/>
    <property type="evidence" value="ECO:0007669"/>
    <property type="project" value="UniProtKB-UniRule"/>
</dbReference>
<gene>
    <name evidence="11" type="ORF">OSTQU699_LOCUS3381</name>
</gene>
<comment type="caution">
    <text evidence="11">The sequence shown here is derived from an EMBL/GenBank/DDBJ whole genome shotgun (WGS) entry which is preliminary data.</text>
</comment>
<keyword evidence="12" id="KW-1185">Reference proteome</keyword>
<dbReference type="InterPro" id="IPR041891">
    <property type="entry name" value="Alpha_CA_prokaryot-like"/>
</dbReference>
<comment type="catalytic activity">
    <reaction evidence="8 9">
        <text>hydrogencarbonate + H(+) = CO2 + H2O</text>
        <dbReference type="Rhea" id="RHEA:10748"/>
        <dbReference type="ChEBI" id="CHEBI:15377"/>
        <dbReference type="ChEBI" id="CHEBI:15378"/>
        <dbReference type="ChEBI" id="CHEBI:16526"/>
        <dbReference type="ChEBI" id="CHEBI:17544"/>
        <dbReference type="EC" id="4.2.1.1"/>
    </reaction>
</comment>
<organism evidence="11 12">
    <name type="scientific">Ostreobium quekettii</name>
    <dbReference type="NCBI Taxonomy" id="121088"/>
    <lineage>
        <taxon>Eukaryota</taxon>
        <taxon>Viridiplantae</taxon>
        <taxon>Chlorophyta</taxon>
        <taxon>core chlorophytes</taxon>
        <taxon>Ulvophyceae</taxon>
        <taxon>TCBD clade</taxon>
        <taxon>Bryopsidales</taxon>
        <taxon>Ostreobineae</taxon>
        <taxon>Ostreobiaceae</taxon>
        <taxon>Ostreobium</taxon>
    </lineage>
</organism>
<feature type="chain" id="PRO_5035965887" description="Carbonic anhydrase" evidence="9">
    <location>
        <begin position="22"/>
        <end position="363"/>
    </location>
</feature>
<dbReference type="EC" id="4.2.1.1" evidence="4 9"/>
<evidence type="ECO:0000313" key="12">
    <source>
        <dbReference type="Proteomes" id="UP000708148"/>
    </source>
</evidence>
<dbReference type="AlphaFoldDB" id="A0A8S1IVT9"/>
<dbReference type="OrthoDB" id="429145at2759"/>
<dbReference type="PROSITE" id="PS00162">
    <property type="entry name" value="ALPHA_CA_1"/>
    <property type="match status" value="1"/>
</dbReference>
<evidence type="ECO:0000256" key="2">
    <source>
        <dbReference type="ARBA" id="ARBA00002904"/>
    </source>
</evidence>